<keyword evidence="1" id="KW-0472">Membrane</keyword>
<accession>A0ABU5KHS3</accession>
<name>A0ABU5KHS3_9BACL</name>
<proteinExistence type="predicted"/>
<gene>
    <name evidence="2" type="ORF">UFB30_00640</name>
</gene>
<keyword evidence="1" id="KW-0812">Transmembrane</keyword>
<dbReference type="Proteomes" id="UP001292084">
    <property type="component" value="Unassembled WGS sequence"/>
</dbReference>
<protein>
    <submittedName>
        <fullName evidence="2">Uncharacterized protein</fullName>
    </submittedName>
</protein>
<keyword evidence="3" id="KW-1185">Reference proteome</keyword>
<reference evidence="2 3" key="1">
    <citation type="submission" date="2023-12" db="EMBL/GenBank/DDBJ databases">
        <title>Jeotgalibacillus haloalkaliphilus sp. nov., a novel salt-tolerant bacteria, isolated from the estuary of the Fenhe River into the Yellow River.</title>
        <authorList>
            <person name="Li Y."/>
        </authorList>
    </citation>
    <scope>NUCLEOTIDE SEQUENCE [LARGE SCALE GENOMIC DNA]</scope>
    <source>
        <strain evidence="2 3">HH7-29</strain>
    </source>
</reference>
<dbReference type="RefSeq" id="WP_322419739.1">
    <property type="nucleotide sequence ID" value="NZ_JAXQNN010000001.1"/>
</dbReference>
<evidence type="ECO:0000313" key="3">
    <source>
        <dbReference type="Proteomes" id="UP001292084"/>
    </source>
</evidence>
<evidence type="ECO:0000256" key="1">
    <source>
        <dbReference type="SAM" id="Phobius"/>
    </source>
</evidence>
<feature type="transmembrane region" description="Helical" evidence="1">
    <location>
        <begin position="7"/>
        <end position="28"/>
    </location>
</feature>
<sequence>MSTKTKNILYFTGGILTATLILPLLAAIGVPSFDVALTAIFGEGNPIALLFSAVLIAVLLFFMYKLARRETRPE</sequence>
<organism evidence="2 3">
    <name type="scientific">Jeotgalibacillus haloalkalitolerans</name>
    <dbReference type="NCBI Taxonomy" id="3104292"/>
    <lineage>
        <taxon>Bacteria</taxon>
        <taxon>Bacillati</taxon>
        <taxon>Bacillota</taxon>
        <taxon>Bacilli</taxon>
        <taxon>Bacillales</taxon>
        <taxon>Caryophanaceae</taxon>
        <taxon>Jeotgalibacillus</taxon>
    </lineage>
</organism>
<feature type="transmembrane region" description="Helical" evidence="1">
    <location>
        <begin position="48"/>
        <end position="67"/>
    </location>
</feature>
<keyword evidence="1" id="KW-1133">Transmembrane helix</keyword>
<evidence type="ECO:0000313" key="2">
    <source>
        <dbReference type="EMBL" id="MDZ5710699.1"/>
    </source>
</evidence>
<dbReference type="EMBL" id="JAXQNN010000001">
    <property type="protein sequence ID" value="MDZ5710699.1"/>
    <property type="molecule type" value="Genomic_DNA"/>
</dbReference>
<comment type="caution">
    <text evidence="2">The sequence shown here is derived from an EMBL/GenBank/DDBJ whole genome shotgun (WGS) entry which is preliminary data.</text>
</comment>